<dbReference type="GO" id="GO:0016567">
    <property type="term" value="P:protein ubiquitination"/>
    <property type="evidence" value="ECO:0007669"/>
    <property type="project" value="TreeGrafter"/>
</dbReference>
<evidence type="ECO:0000256" key="5">
    <source>
        <dbReference type="ARBA" id="ARBA00022490"/>
    </source>
</evidence>
<feature type="compositionally biased region" description="Low complexity" evidence="14">
    <location>
        <begin position="900"/>
        <end position="923"/>
    </location>
</feature>
<feature type="region of interest" description="Disordered" evidence="14">
    <location>
        <begin position="878"/>
        <end position="977"/>
    </location>
</feature>
<dbReference type="PROSITE" id="PS50089">
    <property type="entry name" value="ZF_RING_2"/>
    <property type="match status" value="1"/>
</dbReference>
<dbReference type="InterPro" id="IPR057634">
    <property type="entry name" value="PAH_ZNF598/HEL2"/>
</dbReference>
<dbReference type="InterPro" id="IPR040453">
    <property type="entry name" value="Mnd1_HTH"/>
</dbReference>
<dbReference type="AlphaFoldDB" id="A0A2T2N5A0"/>
<dbReference type="OrthoDB" id="3838338at2759"/>
<dbReference type="GO" id="GO:0061630">
    <property type="term" value="F:ubiquitin protein ligase activity"/>
    <property type="evidence" value="ECO:0007669"/>
    <property type="project" value="UniProtKB-EC"/>
</dbReference>
<feature type="coiled-coil region" evidence="13">
    <location>
        <begin position="84"/>
        <end position="153"/>
    </location>
</feature>
<comment type="similarity">
    <text evidence="11">Belongs to the ZNF598/HEL2 family.</text>
</comment>
<evidence type="ECO:0000256" key="6">
    <source>
        <dbReference type="ARBA" id="ARBA00022553"/>
    </source>
</evidence>
<reference evidence="16 17" key="1">
    <citation type="journal article" date="2018" name="Front. Microbiol.">
        <title>Genome-Wide Analysis of Corynespora cassiicola Leaf Fall Disease Putative Effectors.</title>
        <authorList>
            <person name="Lopez D."/>
            <person name="Ribeiro S."/>
            <person name="Label P."/>
            <person name="Fumanal B."/>
            <person name="Venisse J.S."/>
            <person name="Kohler A."/>
            <person name="de Oliveira R.R."/>
            <person name="Labutti K."/>
            <person name="Lipzen A."/>
            <person name="Lail K."/>
            <person name="Bauer D."/>
            <person name="Ohm R.A."/>
            <person name="Barry K.W."/>
            <person name="Spatafora J."/>
            <person name="Grigoriev I.V."/>
            <person name="Martin F.M."/>
            <person name="Pujade-Renaud V."/>
        </authorList>
    </citation>
    <scope>NUCLEOTIDE SEQUENCE [LARGE SCALE GENOMIC DNA]</scope>
    <source>
        <strain evidence="16 17">Philippines</strain>
    </source>
</reference>
<dbReference type="STRING" id="1448308.A0A2T2N5A0"/>
<keyword evidence="13" id="KW-0175">Coiled coil</keyword>
<dbReference type="GO" id="GO:0008270">
    <property type="term" value="F:zinc ion binding"/>
    <property type="evidence" value="ECO:0007669"/>
    <property type="project" value="UniProtKB-KW"/>
</dbReference>
<keyword evidence="5" id="KW-0963">Cytoplasm</keyword>
<keyword evidence="6" id="KW-0597">Phosphoprotein</keyword>
<evidence type="ECO:0000256" key="4">
    <source>
        <dbReference type="ARBA" id="ARBA00012483"/>
    </source>
</evidence>
<dbReference type="PANTHER" id="PTHR22938:SF0">
    <property type="entry name" value="E3 UBIQUITIN-PROTEIN LIGASE ZNF598"/>
    <property type="match status" value="1"/>
</dbReference>
<feature type="region of interest" description="Disordered" evidence="14">
    <location>
        <begin position="265"/>
        <end position="364"/>
    </location>
</feature>
<dbReference type="GO" id="GO:0043022">
    <property type="term" value="F:ribosome binding"/>
    <property type="evidence" value="ECO:0007669"/>
    <property type="project" value="TreeGrafter"/>
</dbReference>
<keyword evidence="7" id="KW-0808">Transferase</keyword>
<accession>A0A2T2N5A0</accession>
<evidence type="ECO:0000313" key="17">
    <source>
        <dbReference type="Proteomes" id="UP000240883"/>
    </source>
</evidence>
<dbReference type="EC" id="2.3.2.27" evidence="4"/>
<dbReference type="Pfam" id="PF23202">
    <property type="entry name" value="PAH_ZNF598"/>
    <property type="match status" value="1"/>
</dbReference>
<evidence type="ECO:0000256" key="3">
    <source>
        <dbReference type="ARBA" id="ARBA00004906"/>
    </source>
</evidence>
<keyword evidence="8" id="KW-0479">Metal-binding</keyword>
<dbReference type="EMBL" id="KZ678148">
    <property type="protein sequence ID" value="PSN60627.1"/>
    <property type="molecule type" value="Genomic_DNA"/>
</dbReference>
<gene>
    <name evidence="16" type="ORF">BS50DRAFT_505989</name>
</gene>
<name>A0A2T2N5A0_CORCC</name>
<dbReference type="SUPFAM" id="SSF57850">
    <property type="entry name" value="RING/U-box"/>
    <property type="match status" value="1"/>
</dbReference>
<dbReference type="InterPro" id="IPR056437">
    <property type="entry name" value="Znf-C2H2_ZNF598/HEL2"/>
</dbReference>
<comment type="subcellular location">
    <subcellularLocation>
        <location evidence="2">Cytoplasm</location>
    </subcellularLocation>
</comment>
<evidence type="ECO:0000259" key="15">
    <source>
        <dbReference type="PROSITE" id="PS50089"/>
    </source>
</evidence>
<comment type="pathway">
    <text evidence="3">Protein modification; protein ubiquitination.</text>
</comment>
<evidence type="ECO:0000256" key="11">
    <source>
        <dbReference type="ARBA" id="ARBA00035113"/>
    </source>
</evidence>
<dbReference type="Gene3D" id="3.30.40.10">
    <property type="entry name" value="Zinc/RING finger domain, C3HC4 (zinc finger)"/>
    <property type="match status" value="1"/>
</dbReference>
<feature type="region of interest" description="Disordered" evidence="14">
    <location>
        <begin position="996"/>
        <end position="1070"/>
    </location>
</feature>
<keyword evidence="17" id="KW-1185">Reference proteome</keyword>
<feature type="compositionally biased region" description="Low complexity" evidence="14">
    <location>
        <begin position="930"/>
        <end position="977"/>
    </location>
</feature>
<sequence>APKTTANAAKQATILAWFHKTAVAHSIKDLEKALPSVASINGMQVKDYLQALSDDNKIRVEKIGSGNWYWSFPSDEVKAKEVALEKAQDDHTKAKSIVDELQLKVDEAGAARSEYDELLVETGGDRKTLITKHTDLSRELDKLRQELASYSEQDPVEMDKKKAETQKFKDETEKYTDQILSMEGWFKTTTGSDREQMLQIKQMCYGDDFDEDEGGLHDSFRITEAPGKLMTVRACRGARMWLERGPSAIRYWSSYNFSIPRMASTEATTAQDTGPTSPPRRGGRGRGRGGRGAYSGSEEGREHSSSRGRGRGGNQAGRGRGRGNRDGAGNRGGYAAERNLGKQPAAEPEAGQTITKGKAPAPEDEEDEGEVCFICASPVQHTAVAPCNHRTCHICSLRLRALYKVKTCAHCRTESDHVIFTDDVVKNYEDFAAGDFFRTDDQLGIRFERSEIFEDTRLLLQYNCPDGECDVACLGWPDLHRHVKTAHGKAMCDLCTRNKKVFTHEHELFTQAELKKHQKFGDDNPGAIDQSGFKGHPECGFCRQRFYGDDELYTHCRDKHERCHICDRHTEGKKQQYFVNYDALEVHFRKDHFLCPDRECLEKKFVVFDSEMDLKAHQIETHPNGLSKDALRDARRVDMSAFDLRGSHDQDSGRRDGRGRDGGRGREGGRGRGRGRDPNSEPLPPSTAQPMSRAELAYQRQMAMQNSQAASGRAFGGQLTSAPTPTEAFAARPPPSASEPATVTASRPTNTSAAASVATNLSQLNINQQPGPQTPQDQARLLRHNAVTERASNMLRNDQAKLQMFRTQVSTYRNNKVSATQLIEGFFALFDTSAAELGKLIKELAAIFEIAEKRDGLLKAWNDWRAINEDYPSLPGSATGQALSGGPAAHGGSRVLKLKSSTAQSSRSAANRQASWTTTSSNNPFPPLAAPSSSSSSNRLGALPGQTPWAAPKTSASSSARASPMPSRASSSAALNTKATAAKAPSLADAFPALPAAPKPTSTIFSPGYTGAGLRRDHSGRNTPVSNAWASSSGAGGGAGSAGAADEANAVGGGKKKGNKNKKQTLFHFG</sequence>
<proteinExistence type="inferred from homology"/>
<dbReference type="Proteomes" id="UP000240883">
    <property type="component" value="Unassembled WGS sequence"/>
</dbReference>
<evidence type="ECO:0000256" key="9">
    <source>
        <dbReference type="ARBA" id="ARBA00022771"/>
    </source>
</evidence>
<dbReference type="Pfam" id="PF25447">
    <property type="entry name" value="RING_ZNF598"/>
    <property type="match status" value="1"/>
</dbReference>
<feature type="compositionally biased region" description="Basic and acidic residues" evidence="14">
    <location>
        <begin position="645"/>
        <end position="679"/>
    </location>
</feature>
<evidence type="ECO:0000256" key="10">
    <source>
        <dbReference type="ARBA" id="ARBA00022833"/>
    </source>
</evidence>
<dbReference type="InterPro" id="IPR044288">
    <property type="entry name" value="ZNF598/HEL2"/>
</dbReference>
<evidence type="ECO:0000256" key="12">
    <source>
        <dbReference type="PROSITE-ProRule" id="PRU00175"/>
    </source>
</evidence>
<dbReference type="InterPro" id="IPR013083">
    <property type="entry name" value="Znf_RING/FYVE/PHD"/>
</dbReference>
<dbReference type="PROSITE" id="PS00028">
    <property type="entry name" value="ZINC_FINGER_C2H2_1"/>
    <property type="match status" value="2"/>
</dbReference>
<protein>
    <recommendedName>
        <fullName evidence="4">RING-type E3 ubiquitin transferase</fullName>
        <ecNumber evidence="4">2.3.2.27</ecNumber>
    </recommendedName>
</protein>
<evidence type="ECO:0000313" key="16">
    <source>
        <dbReference type="EMBL" id="PSN60627.1"/>
    </source>
</evidence>
<keyword evidence="9 12" id="KW-0863">Zinc-finger</keyword>
<organism evidence="16 17">
    <name type="scientific">Corynespora cassiicola Philippines</name>
    <dbReference type="NCBI Taxonomy" id="1448308"/>
    <lineage>
        <taxon>Eukaryota</taxon>
        <taxon>Fungi</taxon>
        <taxon>Dikarya</taxon>
        <taxon>Ascomycota</taxon>
        <taxon>Pezizomycotina</taxon>
        <taxon>Dothideomycetes</taxon>
        <taxon>Pleosporomycetidae</taxon>
        <taxon>Pleosporales</taxon>
        <taxon>Corynesporascaceae</taxon>
        <taxon>Corynespora</taxon>
    </lineage>
</organism>
<dbReference type="GO" id="GO:0072344">
    <property type="term" value="P:rescue of stalled ribosome"/>
    <property type="evidence" value="ECO:0007669"/>
    <property type="project" value="InterPro"/>
</dbReference>
<feature type="region of interest" description="Disordered" evidence="14">
    <location>
        <begin position="641"/>
        <end position="747"/>
    </location>
</feature>
<feature type="domain" description="RING-type" evidence="15">
    <location>
        <begin position="372"/>
        <end position="412"/>
    </location>
</feature>
<dbReference type="InterPro" id="IPR013087">
    <property type="entry name" value="Znf_C2H2_type"/>
</dbReference>
<evidence type="ECO:0000256" key="1">
    <source>
        <dbReference type="ARBA" id="ARBA00000900"/>
    </source>
</evidence>
<keyword evidence="10" id="KW-0862">Zinc</keyword>
<dbReference type="Pfam" id="PF23230">
    <property type="entry name" value="zf-C2H2_13"/>
    <property type="match status" value="1"/>
</dbReference>
<dbReference type="PANTHER" id="PTHR22938">
    <property type="entry name" value="ZINC FINGER PROTEIN 598"/>
    <property type="match status" value="1"/>
</dbReference>
<dbReference type="GO" id="GO:0005737">
    <property type="term" value="C:cytoplasm"/>
    <property type="evidence" value="ECO:0007669"/>
    <property type="project" value="UniProtKB-SubCell"/>
</dbReference>
<dbReference type="Pfam" id="PF03962">
    <property type="entry name" value="Mnd1"/>
    <property type="match status" value="1"/>
</dbReference>
<comment type="catalytic activity">
    <reaction evidence="1">
        <text>S-ubiquitinyl-[E2 ubiquitin-conjugating enzyme]-L-cysteine + [acceptor protein]-L-lysine = [E2 ubiquitin-conjugating enzyme]-L-cysteine + N(6)-ubiquitinyl-[acceptor protein]-L-lysine.</text>
        <dbReference type="EC" id="2.3.2.27"/>
    </reaction>
</comment>
<evidence type="ECO:0000256" key="14">
    <source>
        <dbReference type="SAM" id="MobiDB-lite"/>
    </source>
</evidence>
<dbReference type="InterPro" id="IPR001841">
    <property type="entry name" value="Znf_RING"/>
</dbReference>
<evidence type="ECO:0000256" key="8">
    <source>
        <dbReference type="ARBA" id="ARBA00022723"/>
    </source>
</evidence>
<evidence type="ECO:0000256" key="2">
    <source>
        <dbReference type="ARBA" id="ARBA00004496"/>
    </source>
</evidence>
<dbReference type="InterPro" id="IPR041888">
    <property type="entry name" value="RING-HC_ZNF598/HEL2"/>
</dbReference>
<evidence type="ECO:0000256" key="13">
    <source>
        <dbReference type="SAM" id="Coils"/>
    </source>
</evidence>
<evidence type="ECO:0000256" key="7">
    <source>
        <dbReference type="ARBA" id="ARBA00022679"/>
    </source>
</evidence>
<dbReference type="SMART" id="SM00355">
    <property type="entry name" value="ZnF_C2H2"/>
    <property type="match status" value="4"/>
</dbReference>
<feature type="compositionally biased region" description="Basic residues" evidence="14">
    <location>
        <begin position="1054"/>
        <end position="1070"/>
    </location>
</feature>
<feature type="non-terminal residue" evidence="16">
    <location>
        <position position="1"/>
    </location>
</feature>
<dbReference type="CDD" id="cd16615">
    <property type="entry name" value="RING-HC_ZNF598"/>
    <property type="match status" value="1"/>
</dbReference>